<evidence type="ECO:0000313" key="2">
    <source>
        <dbReference type="WBParaSite" id="ES5_v2.g22934.t1"/>
    </source>
</evidence>
<protein>
    <submittedName>
        <fullName evidence="2">Uncharacterized protein</fullName>
    </submittedName>
</protein>
<dbReference type="WBParaSite" id="ES5_v2.g22934.t1">
    <property type="protein sequence ID" value="ES5_v2.g22934.t1"/>
    <property type="gene ID" value="ES5_v2.g22934"/>
</dbReference>
<proteinExistence type="predicted"/>
<sequence>MTYFFNSSLLNQLDVECDVKEVFRMGKRSSKPRLLKVRLQTGAQAKAAIANAKYIRDTDFHDFGIYIRQSMNDEERRQERERTKAQQEKIEQLKLQYPGKKFVIYAREICLSNGYRRDGRKNRPT</sequence>
<reference evidence="2" key="1">
    <citation type="submission" date="2022-11" db="UniProtKB">
        <authorList>
            <consortium name="WormBaseParasite"/>
        </authorList>
    </citation>
    <scope>IDENTIFICATION</scope>
</reference>
<name>A0AC34FZT7_9BILA</name>
<evidence type="ECO:0000313" key="1">
    <source>
        <dbReference type="Proteomes" id="UP000887579"/>
    </source>
</evidence>
<accession>A0AC34FZT7</accession>
<organism evidence="1 2">
    <name type="scientific">Panagrolaimus sp. ES5</name>
    <dbReference type="NCBI Taxonomy" id="591445"/>
    <lineage>
        <taxon>Eukaryota</taxon>
        <taxon>Metazoa</taxon>
        <taxon>Ecdysozoa</taxon>
        <taxon>Nematoda</taxon>
        <taxon>Chromadorea</taxon>
        <taxon>Rhabditida</taxon>
        <taxon>Tylenchina</taxon>
        <taxon>Panagrolaimomorpha</taxon>
        <taxon>Panagrolaimoidea</taxon>
        <taxon>Panagrolaimidae</taxon>
        <taxon>Panagrolaimus</taxon>
    </lineage>
</organism>
<dbReference type="Proteomes" id="UP000887579">
    <property type="component" value="Unplaced"/>
</dbReference>